<name>A0A8B8MHI1_ABRPR</name>
<dbReference type="InterPro" id="IPR035595">
    <property type="entry name" value="UDP_glycos_trans_CS"/>
</dbReference>
<dbReference type="PROSITE" id="PS00375">
    <property type="entry name" value="UDPGT"/>
    <property type="match status" value="1"/>
</dbReference>
<dbReference type="AlphaFoldDB" id="A0A8B8MHI1"/>
<dbReference type="GeneID" id="113874153"/>
<dbReference type="CDD" id="cd03784">
    <property type="entry name" value="GT1_Gtf-like"/>
    <property type="match status" value="1"/>
</dbReference>
<reference evidence="6" key="1">
    <citation type="journal article" date="2019" name="Toxins">
        <title>Detection of Abrin-Like and Prepropulchellin-Like Toxin Genes and Transcripts Using Whole Genome Sequencing and Full-Length Transcript Sequencing of Abrus precatorius.</title>
        <authorList>
            <person name="Hovde B.T."/>
            <person name="Daligault H.E."/>
            <person name="Hanschen E.R."/>
            <person name="Kunde Y.A."/>
            <person name="Johnson M.B."/>
            <person name="Starkenburg S.R."/>
            <person name="Johnson S.L."/>
        </authorList>
    </citation>
    <scope>NUCLEOTIDE SEQUENCE [LARGE SCALE GENOMIC DNA]</scope>
</reference>
<keyword evidence="6" id="KW-1185">Reference proteome</keyword>
<dbReference type="InterPro" id="IPR002213">
    <property type="entry name" value="UDP_glucos_trans"/>
</dbReference>
<dbReference type="PANTHER" id="PTHR48046">
    <property type="entry name" value="UDP-GLYCOSYLTRANSFERASE 72E1"/>
    <property type="match status" value="1"/>
</dbReference>
<sequence>MGSRVHLEFLPDKPHVAVIPSTGIGNITPLLEFAKHLATHHGFHVSFLYTTTDSSTAQNQQVHSPHHPPNLHVVNLPPVDLSDIVNDQTPILTRLCLNLEQSFHYLNTQLPQQHNKPQAIVIDMFCTQAFDAFKDLPNIPIFIYFTTSAHMLAFSLFLPQLDSDVEGEFVDLPEPVQVPGCKPIRITDLMNQVANRKIDEYKWCLYHFGRLPMAKGIILNTWQDVEPVTFKALRDHSFYQNIPIPPVYPIGPLIKEYEPVTETTPECLAWLDIQSSGSVLFVSFGSGGILSVEQQTELAWGLELSGQRFMWVVRAANNSNASATFFNVGGDVNDPTSYLPEGFLGRTRERGMVVMSWAPQATVLRHASTGAFLSHCGWNSTMESVANGVPMIAWPLYAEQRMNATMLEEDVGVAVKVKGEGVIGRKEIERVVRMVMEGEGGKVMKQRARELKDSAAKALEIEGSSSMARASLAKLLIAE</sequence>
<evidence type="ECO:0000256" key="1">
    <source>
        <dbReference type="ARBA" id="ARBA00009995"/>
    </source>
</evidence>
<dbReference type="EC" id="2.4.1.-" evidence="5"/>
<gene>
    <name evidence="7" type="primary">LOC113874153</name>
</gene>
<dbReference type="Gene3D" id="3.40.50.2000">
    <property type="entry name" value="Glycogen Phosphorylase B"/>
    <property type="match status" value="2"/>
</dbReference>
<evidence type="ECO:0000256" key="3">
    <source>
        <dbReference type="ARBA" id="ARBA00022679"/>
    </source>
</evidence>
<evidence type="ECO:0000256" key="2">
    <source>
        <dbReference type="ARBA" id="ARBA00022676"/>
    </source>
</evidence>
<organism evidence="6 7">
    <name type="scientific">Abrus precatorius</name>
    <name type="common">Indian licorice</name>
    <name type="synonym">Glycine abrus</name>
    <dbReference type="NCBI Taxonomy" id="3816"/>
    <lineage>
        <taxon>Eukaryota</taxon>
        <taxon>Viridiplantae</taxon>
        <taxon>Streptophyta</taxon>
        <taxon>Embryophyta</taxon>
        <taxon>Tracheophyta</taxon>
        <taxon>Spermatophyta</taxon>
        <taxon>Magnoliopsida</taxon>
        <taxon>eudicotyledons</taxon>
        <taxon>Gunneridae</taxon>
        <taxon>Pentapetalae</taxon>
        <taxon>rosids</taxon>
        <taxon>fabids</taxon>
        <taxon>Fabales</taxon>
        <taxon>Fabaceae</taxon>
        <taxon>Papilionoideae</taxon>
        <taxon>50 kb inversion clade</taxon>
        <taxon>NPAAA clade</taxon>
        <taxon>indigoferoid/millettioid clade</taxon>
        <taxon>Abreae</taxon>
        <taxon>Abrus</taxon>
    </lineage>
</organism>
<dbReference type="RefSeq" id="XP_027368176.1">
    <property type="nucleotide sequence ID" value="XM_027512375.1"/>
</dbReference>
<proteinExistence type="inferred from homology"/>
<dbReference type="Proteomes" id="UP000694853">
    <property type="component" value="Unplaced"/>
</dbReference>
<dbReference type="FunFam" id="3.40.50.2000:FF:000051">
    <property type="entry name" value="Glycosyltransferase"/>
    <property type="match status" value="1"/>
</dbReference>
<dbReference type="GO" id="GO:0008194">
    <property type="term" value="F:UDP-glycosyltransferase activity"/>
    <property type="evidence" value="ECO:0007669"/>
    <property type="project" value="InterPro"/>
</dbReference>
<dbReference type="PANTHER" id="PTHR48046:SF4">
    <property type="entry name" value="GLYCOSYLTRANSFERASE"/>
    <property type="match status" value="1"/>
</dbReference>
<evidence type="ECO:0000313" key="6">
    <source>
        <dbReference type="Proteomes" id="UP000694853"/>
    </source>
</evidence>
<dbReference type="Pfam" id="PF00201">
    <property type="entry name" value="UDPGT"/>
    <property type="match status" value="1"/>
</dbReference>
<evidence type="ECO:0000313" key="7">
    <source>
        <dbReference type="RefSeq" id="XP_027368176.1"/>
    </source>
</evidence>
<keyword evidence="3 4" id="KW-0808">Transferase</keyword>
<accession>A0A8B8MHI1</accession>
<keyword evidence="2 4" id="KW-0328">Glycosyltransferase</keyword>
<dbReference type="SUPFAM" id="SSF53756">
    <property type="entry name" value="UDP-Glycosyltransferase/glycogen phosphorylase"/>
    <property type="match status" value="1"/>
</dbReference>
<evidence type="ECO:0000256" key="4">
    <source>
        <dbReference type="RuleBase" id="RU003718"/>
    </source>
</evidence>
<protein>
    <recommendedName>
        <fullName evidence="5">Glycosyltransferase</fullName>
        <ecNumber evidence="5">2.4.1.-</ecNumber>
    </recommendedName>
</protein>
<dbReference type="KEGG" id="aprc:113874153"/>
<evidence type="ECO:0000256" key="5">
    <source>
        <dbReference type="RuleBase" id="RU362057"/>
    </source>
</evidence>
<comment type="similarity">
    <text evidence="1 4">Belongs to the UDP-glycosyltransferase family.</text>
</comment>
<reference evidence="7" key="2">
    <citation type="submission" date="2025-08" db="UniProtKB">
        <authorList>
            <consortium name="RefSeq"/>
        </authorList>
    </citation>
    <scope>IDENTIFICATION</scope>
    <source>
        <tissue evidence="7">Young leaves</tissue>
    </source>
</reference>
<dbReference type="OrthoDB" id="5835829at2759"/>